<feature type="domain" description="Schlafen AlbA-2" evidence="1">
    <location>
        <begin position="18"/>
        <end position="139"/>
    </location>
</feature>
<dbReference type="RefSeq" id="WP_279363345.1">
    <property type="nucleotide sequence ID" value="NZ_JAMWGA010000004.1"/>
</dbReference>
<dbReference type="Pfam" id="PF04326">
    <property type="entry name" value="SLFN_AlbA_2"/>
    <property type="match status" value="1"/>
</dbReference>
<gene>
    <name evidence="2" type="ORF">NF708_00210</name>
</gene>
<dbReference type="Proteomes" id="UP001153203">
    <property type="component" value="Unassembled WGS sequence"/>
</dbReference>
<dbReference type="Gene3D" id="3.30.565.60">
    <property type="match status" value="1"/>
</dbReference>
<dbReference type="PANTHER" id="PTHR30595">
    <property type="entry name" value="GLPR-RELATED TRANSCRIPTIONAL REPRESSOR"/>
    <property type="match status" value="1"/>
</dbReference>
<organism evidence="2 3">
    <name type="scientific">Lactococcus formosensis</name>
    <dbReference type="NCBI Taxonomy" id="1281486"/>
    <lineage>
        <taxon>Bacteria</taxon>
        <taxon>Bacillati</taxon>
        <taxon>Bacillota</taxon>
        <taxon>Bacilli</taxon>
        <taxon>Lactobacillales</taxon>
        <taxon>Streptococcaceae</taxon>
        <taxon>Lactococcus</taxon>
    </lineage>
</organism>
<comment type="caution">
    <text evidence="2">The sequence shown here is derived from an EMBL/GenBank/DDBJ whole genome shotgun (WGS) entry which is preliminary data.</text>
</comment>
<dbReference type="PANTHER" id="PTHR30595:SF6">
    <property type="entry name" value="SCHLAFEN ALBA-2 DOMAIN-CONTAINING PROTEIN"/>
    <property type="match status" value="1"/>
</dbReference>
<dbReference type="Pfam" id="PF13749">
    <property type="entry name" value="HATPase_c_4"/>
    <property type="match status" value="1"/>
</dbReference>
<protein>
    <submittedName>
        <fullName evidence="2">DNA binding domain-containing protein</fullName>
    </submittedName>
</protein>
<evidence type="ECO:0000313" key="3">
    <source>
        <dbReference type="Proteomes" id="UP001153203"/>
    </source>
</evidence>
<dbReference type="InterPro" id="IPR007421">
    <property type="entry name" value="Schlafen_AlbA_2_dom"/>
</dbReference>
<proteinExistence type="predicted"/>
<dbReference type="InterPro" id="IPR038461">
    <property type="entry name" value="Schlafen_AlbA_2_dom_sf"/>
</dbReference>
<evidence type="ECO:0000259" key="1">
    <source>
        <dbReference type="Pfam" id="PF04326"/>
    </source>
</evidence>
<sequence length="489" mass="56419">MENKIDAETLLYLISQEESEIIEYKKDNTDPEQIGKYVSALANSAALLGKEEAYMIWGIEDNTKNIIGTTFKPKQQKKGGEPFISWLERLLDPRLVIVFEEIHIEDKWVVVMILRMTVGRPISFKTQKYIRSGSSLKNLNDFPEKERELWRSFDARSFEREFAKTNCTEEEIFELLDVNTYLQKLNYPIESDNDEILELLEADSIIERSGKNYNITNLGAYCFAKYLSSFENLKFHPIRVIRYNGINKMTALEDTTAGKGVVVGFDGLLSYIRRLLPLASEVYEENGQRVEKTDYPSLVIRELIANQIVHQDFSVRGSLPMIEIFDNRVEISNPGAPINDSNRLMDLPPISRNEELANLFKKMHFVESRGSGIDKVIIELENELLPAPDIVAKENYTVVTLHERKVLSKMTDKEKITAIYYHAVRMFIEDSYMTNQSVRKRFGLTDRQSSQATKAIATALRSKMIKPFDENAGNKFMQYIPFWAKGYEE</sequence>
<evidence type="ECO:0000313" key="2">
    <source>
        <dbReference type="EMBL" id="MDG6192427.1"/>
    </source>
</evidence>
<accession>A0A9X4P6M8</accession>
<dbReference type="EMBL" id="JAMWGI010000001">
    <property type="protein sequence ID" value="MDG6192427.1"/>
    <property type="molecule type" value="Genomic_DNA"/>
</dbReference>
<dbReference type="InterPro" id="IPR038475">
    <property type="entry name" value="RecG_C_sf"/>
</dbReference>
<dbReference type="Gene3D" id="3.30.950.30">
    <property type="entry name" value="Schlafen, AAA domain"/>
    <property type="match status" value="1"/>
</dbReference>
<reference evidence="2" key="1">
    <citation type="submission" date="2022-06" db="EMBL/GenBank/DDBJ databases">
        <title>Lactococcus from bovine mastitis in China.</title>
        <authorList>
            <person name="Lin Y."/>
            <person name="Han B."/>
        </authorList>
    </citation>
    <scope>NUCLEOTIDE SEQUENCE</scope>
    <source>
        <strain evidence="2">Hebei-B-39</strain>
    </source>
</reference>
<dbReference type="AlphaFoldDB" id="A0A9X4P6M8"/>
<name>A0A9X4P6M8_9LACT</name>